<evidence type="ECO:0000256" key="1">
    <source>
        <dbReference type="SAM" id="MobiDB-lite"/>
    </source>
</evidence>
<dbReference type="Proteomes" id="UP000257109">
    <property type="component" value="Unassembled WGS sequence"/>
</dbReference>
<organism evidence="2 3">
    <name type="scientific">Mucuna pruriens</name>
    <name type="common">Velvet bean</name>
    <name type="synonym">Dolichos pruriens</name>
    <dbReference type="NCBI Taxonomy" id="157652"/>
    <lineage>
        <taxon>Eukaryota</taxon>
        <taxon>Viridiplantae</taxon>
        <taxon>Streptophyta</taxon>
        <taxon>Embryophyta</taxon>
        <taxon>Tracheophyta</taxon>
        <taxon>Spermatophyta</taxon>
        <taxon>Magnoliopsida</taxon>
        <taxon>eudicotyledons</taxon>
        <taxon>Gunneridae</taxon>
        <taxon>Pentapetalae</taxon>
        <taxon>rosids</taxon>
        <taxon>fabids</taxon>
        <taxon>Fabales</taxon>
        <taxon>Fabaceae</taxon>
        <taxon>Papilionoideae</taxon>
        <taxon>50 kb inversion clade</taxon>
        <taxon>NPAAA clade</taxon>
        <taxon>indigoferoid/millettioid clade</taxon>
        <taxon>Phaseoleae</taxon>
        <taxon>Mucuna</taxon>
    </lineage>
</organism>
<accession>A0A371HKG2</accession>
<comment type="caution">
    <text evidence="2">The sequence shown here is derived from an EMBL/GenBank/DDBJ whole genome shotgun (WGS) entry which is preliminary data.</text>
</comment>
<evidence type="ECO:0000313" key="3">
    <source>
        <dbReference type="Proteomes" id="UP000257109"/>
    </source>
</evidence>
<dbReference type="PANTHER" id="PTHR35046">
    <property type="entry name" value="ZINC KNUCKLE (CCHC-TYPE) FAMILY PROTEIN"/>
    <property type="match status" value="1"/>
</dbReference>
<keyword evidence="3" id="KW-1185">Reference proteome</keyword>
<protein>
    <submittedName>
        <fullName evidence="2">Uncharacterized protein</fullName>
    </submittedName>
</protein>
<dbReference type="AlphaFoldDB" id="A0A371HKG2"/>
<reference evidence="2" key="1">
    <citation type="submission" date="2018-05" db="EMBL/GenBank/DDBJ databases">
        <title>Draft genome of Mucuna pruriens seed.</title>
        <authorList>
            <person name="Nnadi N.E."/>
            <person name="Vos R."/>
            <person name="Hasami M.H."/>
            <person name="Devisetty U.K."/>
            <person name="Aguiy J.C."/>
        </authorList>
    </citation>
    <scope>NUCLEOTIDE SEQUENCE [LARGE SCALE GENOMIC DNA]</scope>
    <source>
        <strain evidence="2">JCA_2017</strain>
    </source>
</reference>
<feature type="region of interest" description="Disordered" evidence="1">
    <location>
        <begin position="114"/>
        <end position="138"/>
    </location>
</feature>
<name>A0A371HKG2_MUCPR</name>
<proteinExistence type="predicted"/>
<gene>
    <name evidence="2" type="ORF">CR513_13240</name>
</gene>
<feature type="compositionally biased region" description="Low complexity" evidence="1">
    <location>
        <begin position="124"/>
        <end position="133"/>
    </location>
</feature>
<evidence type="ECO:0000313" key="2">
    <source>
        <dbReference type="EMBL" id="RDY03202.1"/>
    </source>
</evidence>
<dbReference type="EMBL" id="QJKJ01002361">
    <property type="protein sequence ID" value="RDY03202.1"/>
    <property type="molecule type" value="Genomic_DNA"/>
</dbReference>
<dbReference type="PANTHER" id="PTHR35046:SF9">
    <property type="entry name" value="RNA-DIRECTED DNA POLYMERASE"/>
    <property type="match status" value="1"/>
</dbReference>
<feature type="non-terminal residue" evidence="2">
    <location>
        <position position="1"/>
    </location>
</feature>
<sequence length="251" mass="29201">MEMNLMRAQIVEFREAIMARFLQGLNKGIQDIVELQYYTTLEELVHQATKVEFQLKRRQGSKKCILVLVERVKKKKGLKSTRVLTRRVNPSMVESMGHITSQCPNRRAMFLRENGDEESESSHYESFSTSEIESSSEDSHYEGDLLMVRRLMSFGVLLEEFKDVFSKKELYENDTDFGETLALCANSANDRYLDLRSPLLAIKVINQLPNIEQSKTSSKIIIMKMGEELKRKEYHRICIRKDSRTKTELQS</sequence>